<evidence type="ECO:0000313" key="2">
    <source>
        <dbReference type="Proteomes" id="UP000006038"/>
    </source>
</evidence>
<reference evidence="1" key="2">
    <citation type="submission" date="2013-04" db="UniProtKB">
        <authorList>
            <consortium name="EnsemblPlants"/>
        </authorList>
    </citation>
    <scope>IDENTIFICATION</scope>
</reference>
<protein>
    <submittedName>
        <fullName evidence="1">Uncharacterized protein</fullName>
    </submittedName>
</protein>
<dbReference type="EnsemblPlants" id="OB03G10310.1">
    <property type="protein sequence ID" value="OB03G10310.1"/>
    <property type="gene ID" value="OB03G10310"/>
</dbReference>
<keyword evidence="2" id="KW-1185">Reference proteome</keyword>
<sequence>MYLTCFFFPNLKTSVSCFTKCPCNNCLKEHARLEQCIPLDGIIKKKRVYVCVAEPARVRPHPRLPESVHLRHCLPASTNIAFSPQRVARLDRIRA</sequence>
<evidence type="ECO:0000313" key="1">
    <source>
        <dbReference type="EnsemblPlants" id="OB03G10310.1"/>
    </source>
</evidence>
<dbReference type="Gramene" id="OB03G10310.1">
    <property type="protein sequence ID" value="OB03G10310.1"/>
    <property type="gene ID" value="OB03G10310"/>
</dbReference>
<dbReference type="HOGENOM" id="CLU_2376205_0_0_1"/>
<name>J3LJ05_ORYBR</name>
<proteinExistence type="predicted"/>
<dbReference type="AlphaFoldDB" id="J3LJ05"/>
<accession>J3LJ05</accession>
<organism evidence="1">
    <name type="scientific">Oryza brachyantha</name>
    <name type="common">malo sina</name>
    <dbReference type="NCBI Taxonomy" id="4533"/>
    <lineage>
        <taxon>Eukaryota</taxon>
        <taxon>Viridiplantae</taxon>
        <taxon>Streptophyta</taxon>
        <taxon>Embryophyta</taxon>
        <taxon>Tracheophyta</taxon>
        <taxon>Spermatophyta</taxon>
        <taxon>Magnoliopsida</taxon>
        <taxon>Liliopsida</taxon>
        <taxon>Poales</taxon>
        <taxon>Poaceae</taxon>
        <taxon>BOP clade</taxon>
        <taxon>Oryzoideae</taxon>
        <taxon>Oryzeae</taxon>
        <taxon>Oryzinae</taxon>
        <taxon>Oryza</taxon>
    </lineage>
</organism>
<dbReference type="Proteomes" id="UP000006038">
    <property type="component" value="Chromosome 3"/>
</dbReference>
<reference evidence="1" key="1">
    <citation type="journal article" date="2013" name="Nat. Commun.">
        <title>Whole-genome sequencing of Oryza brachyantha reveals mechanisms underlying Oryza genome evolution.</title>
        <authorList>
            <person name="Chen J."/>
            <person name="Huang Q."/>
            <person name="Gao D."/>
            <person name="Wang J."/>
            <person name="Lang Y."/>
            <person name="Liu T."/>
            <person name="Li B."/>
            <person name="Bai Z."/>
            <person name="Luis Goicoechea J."/>
            <person name="Liang C."/>
            <person name="Chen C."/>
            <person name="Zhang W."/>
            <person name="Sun S."/>
            <person name="Liao Y."/>
            <person name="Zhang X."/>
            <person name="Yang L."/>
            <person name="Song C."/>
            <person name="Wang M."/>
            <person name="Shi J."/>
            <person name="Liu G."/>
            <person name="Liu J."/>
            <person name="Zhou H."/>
            <person name="Zhou W."/>
            <person name="Yu Q."/>
            <person name="An N."/>
            <person name="Chen Y."/>
            <person name="Cai Q."/>
            <person name="Wang B."/>
            <person name="Liu B."/>
            <person name="Min J."/>
            <person name="Huang Y."/>
            <person name="Wu H."/>
            <person name="Li Z."/>
            <person name="Zhang Y."/>
            <person name="Yin Y."/>
            <person name="Song W."/>
            <person name="Jiang J."/>
            <person name="Jackson S.A."/>
            <person name="Wing R.A."/>
            <person name="Wang J."/>
            <person name="Chen M."/>
        </authorList>
    </citation>
    <scope>NUCLEOTIDE SEQUENCE [LARGE SCALE GENOMIC DNA]</scope>
    <source>
        <strain evidence="1">cv. IRGC 101232</strain>
    </source>
</reference>